<keyword evidence="2" id="KW-1185">Reference proteome</keyword>
<keyword evidence="1" id="KW-0808">Transferase</keyword>
<accession>A0A563E9A0</accession>
<sequence length="221" mass="23541">MKLEVSTLADRPDLRDERVSSGLPAFMSGDPSCWDLVSVHHLYPALQLVGQVAGQTVATAQAAPIAWTGVATDLPPQGWDDVVGAAVRGACGGHQQASAVSALIITVDSQHRGLGFSSGMLGAMKAAARRAGFRDLVAPVRPTLKHLEPHTSMREYAARQRDDGLPWDPWLRTHVRAGGVITGTCPASMTIGGSLAQWRAWTGLDFETGGAIDVWVHHRIP</sequence>
<dbReference type="AlphaFoldDB" id="A0A563E9A0"/>
<evidence type="ECO:0000313" key="2">
    <source>
        <dbReference type="Proteomes" id="UP000320244"/>
    </source>
</evidence>
<proteinExistence type="predicted"/>
<dbReference type="OrthoDB" id="342444at2"/>
<comment type="caution">
    <text evidence="1">The sequence shown here is derived from an EMBL/GenBank/DDBJ whole genome shotgun (WGS) entry which is preliminary data.</text>
</comment>
<dbReference type="Proteomes" id="UP000320244">
    <property type="component" value="Unassembled WGS sequence"/>
</dbReference>
<dbReference type="GO" id="GO:0016740">
    <property type="term" value="F:transferase activity"/>
    <property type="evidence" value="ECO:0007669"/>
    <property type="project" value="UniProtKB-KW"/>
</dbReference>
<evidence type="ECO:0000313" key="1">
    <source>
        <dbReference type="EMBL" id="TWP39067.1"/>
    </source>
</evidence>
<dbReference type="RefSeq" id="WP_146314848.1">
    <property type="nucleotide sequence ID" value="NZ_VCQV01000001.1"/>
</dbReference>
<dbReference type="EMBL" id="VCQV01000001">
    <property type="protein sequence ID" value="TWP39067.1"/>
    <property type="molecule type" value="Genomic_DNA"/>
</dbReference>
<name>A0A563E9A0_9MICO</name>
<protein>
    <submittedName>
        <fullName evidence="1">N-acetyltransferase</fullName>
    </submittedName>
</protein>
<reference evidence="1 2" key="2">
    <citation type="submission" date="2019-08" db="EMBL/GenBank/DDBJ databases">
        <title>Jejuicoccus antrihumi gen. nov., sp. nov., a new member of the family Dermacoccaceae isolated from a cave.</title>
        <authorList>
            <person name="Schumann P."/>
            <person name="Kim I.S."/>
        </authorList>
    </citation>
    <scope>NUCLEOTIDE SEQUENCE [LARGE SCALE GENOMIC DNA]</scope>
    <source>
        <strain evidence="1 2">C5-26</strain>
    </source>
</reference>
<reference evidence="1 2" key="1">
    <citation type="submission" date="2019-05" db="EMBL/GenBank/DDBJ databases">
        <authorList>
            <person name="Lee S.D."/>
        </authorList>
    </citation>
    <scope>NUCLEOTIDE SEQUENCE [LARGE SCALE GENOMIC DNA]</scope>
    <source>
        <strain evidence="1 2">C5-26</strain>
    </source>
</reference>
<organism evidence="1 2">
    <name type="scientific">Leekyejoonella antrihumi</name>
    <dbReference type="NCBI Taxonomy" id="1660198"/>
    <lineage>
        <taxon>Bacteria</taxon>
        <taxon>Bacillati</taxon>
        <taxon>Actinomycetota</taxon>
        <taxon>Actinomycetes</taxon>
        <taxon>Micrococcales</taxon>
        <taxon>Dermacoccaceae</taxon>
        <taxon>Leekyejoonella</taxon>
    </lineage>
</organism>
<dbReference type="Gene3D" id="3.40.630.30">
    <property type="match status" value="1"/>
</dbReference>
<gene>
    <name evidence="1" type="ORF">FGL98_01385</name>
</gene>